<evidence type="ECO:0000256" key="5">
    <source>
        <dbReference type="ARBA" id="ARBA00022989"/>
    </source>
</evidence>
<dbReference type="PATRIC" id="fig|158899.10.peg.1219"/>
<evidence type="ECO:0000256" key="6">
    <source>
        <dbReference type="ARBA" id="ARBA00023136"/>
    </source>
</evidence>
<keyword evidence="8" id="KW-0282">Flagellum</keyword>
<dbReference type="Gene3D" id="3.40.50.12790">
    <property type="entry name" value="FHIPEP family, domain 4"/>
    <property type="match status" value="1"/>
</dbReference>
<evidence type="ECO:0000256" key="3">
    <source>
        <dbReference type="ARBA" id="ARBA00022475"/>
    </source>
</evidence>
<reference evidence="8 9" key="1">
    <citation type="submission" date="2015-11" db="EMBL/GenBank/DDBJ databases">
        <title>Exploring the genomic traits of fungus-feeding bacterial genus Collimonas.</title>
        <authorList>
            <person name="Song C."/>
            <person name="Schmidt R."/>
            <person name="de Jager V."/>
            <person name="Krzyzanowska D."/>
            <person name="Jongedijk E."/>
            <person name="Cankar K."/>
            <person name="Beekwilder J."/>
            <person name="van Veen A."/>
            <person name="de Boer W."/>
            <person name="van Veen J.A."/>
            <person name="Garbeva P."/>
        </authorList>
    </citation>
    <scope>NUCLEOTIDE SEQUENCE [LARGE SCALE GENOMIC DNA]</scope>
    <source>
        <strain evidence="8 9">Ter6</strain>
    </source>
</reference>
<evidence type="ECO:0000313" key="9">
    <source>
        <dbReference type="Proteomes" id="UP000072421"/>
    </source>
</evidence>
<dbReference type="Gene3D" id="3.40.30.60">
    <property type="entry name" value="FHIPEP family, domain 1"/>
    <property type="match status" value="1"/>
</dbReference>
<dbReference type="InterPro" id="IPR042193">
    <property type="entry name" value="FHIPEP_3"/>
</dbReference>
<dbReference type="EMBL" id="CP013232">
    <property type="protein sequence ID" value="AMO93921.1"/>
    <property type="molecule type" value="Genomic_DNA"/>
</dbReference>
<comment type="function">
    <text evidence="7">Required for formation of the rod structure of the flagellar apparatus. Together with FliI and FliH, may constitute the export apparatus of flagellin.</text>
</comment>
<dbReference type="PIRSF" id="PIRSF005419">
    <property type="entry name" value="FlhA"/>
    <property type="match status" value="1"/>
</dbReference>
<dbReference type="Pfam" id="PF00771">
    <property type="entry name" value="FHIPEP"/>
    <property type="match status" value="1"/>
</dbReference>
<evidence type="ECO:0000256" key="2">
    <source>
        <dbReference type="ARBA" id="ARBA00008835"/>
    </source>
</evidence>
<dbReference type="InterPro" id="IPR042194">
    <property type="entry name" value="FHIPEP_1"/>
</dbReference>
<accession>A0A127P918</accession>
<keyword evidence="8" id="KW-0966">Cell projection</keyword>
<keyword evidence="8" id="KW-0969">Cilium</keyword>
<dbReference type="GO" id="GO:0044780">
    <property type="term" value="P:bacterial-type flagellum assembly"/>
    <property type="evidence" value="ECO:0007669"/>
    <property type="project" value="InterPro"/>
</dbReference>
<keyword evidence="4 7" id="KW-0812">Transmembrane</keyword>
<evidence type="ECO:0000256" key="4">
    <source>
        <dbReference type="ARBA" id="ARBA00022692"/>
    </source>
</evidence>
<sequence>MAGPVLIIMILGMMILPLPPFLLDLLFTFNIALSVMVLLVSMYTMKALDFAAFPAVLLFSTLLRLSLNVASTRVVLLEGHTGPDAAGKVIEAFGHFLVGGNFAVGIVVFVILVVINFMVITKGAGRIAEVGARFTLDAMPGKQMAIDADLNAGLIGEDVARKRRAEVAQEADFYGSMDGASKFVRGDAVAGLLIMVINVVGGLIVGVAQHGLDISVAAKNYTLLTIGDGLVAQIPALVISTAAGVIVSRVTTDEDVGQQLMGQLFSNPQVLFLTAGIIGLMGLVPGMPHVAFLIIAGGLVYLGRRLLQKTAAAEYAAKAPPPSAAAAEPADASWDDVALVDPLGLEVGYRLISLVDRSQNGELLGRIKSIRKKFAQDIGFLVPVVHIRDNLELKPNSYVITLKGVEIANGEAWPGQWMAINPGQVSATLPGTQTVDPAFGLPAVWIESHMREQAQIYGYTVVDASTVIATHLNHLIHAHSAELLGRQEVQQLLDRVGKDAPKLIEDLVPKLLSLTTLQKVLQNLLDESVSIRDMRTILDVLLEHGAAVSDATELTSLVRLALGRAITQQLFPGNGELQVIGLDSSLDRVLLQALSNGSGLEPGLADSLLAQTQAAITRQEQFGLSPVLVVQHPLRVLLARFLRRSLPQLKVLSHAEIPDTRTIKVTATIGGKV</sequence>
<feature type="transmembrane region" description="Helical" evidence="7">
    <location>
        <begin position="264"/>
        <end position="284"/>
    </location>
</feature>
<dbReference type="PRINTS" id="PR00949">
    <property type="entry name" value="TYPE3IMAPROT"/>
</dbReference>
<dbReference type="GO" id="GO:0005886">
    <property type="term" value="C:plasma membrane"/>
    <property type="evidence" value="ECO:0007669"/>
    <property type="project" value="UniProtKB-SubCell"/>
</dbReference>
<dbReference type="Gene3D" id="1.10.8.540">
    <property type="entry name" value="FHIPEP family, domain 3"/>
    <property type="match status" value="1"/>
</dbReference>
<keyword evidence="5 7" id="KW-1133">Transmembrane helix</keyword>
<comment type="subcellular location">
    <subcellularLocation>
        <location evidence="1 7">Cell membrane</location>
        <topology evidence="1 7">Multi-pass membrane protein</topology>
    </subcellularLocation>
</comment>
<keyword evidence="7" id="KW-1005">Bacterial flagellum biogenesis</keyword>
<evidence type="ECO:0000256" key="1">
    <source>
        <dbReference type="ARBA" id="ARBA00004651"/>
    </source>
</evidence>
<dbReference type="InterPro" id="IPR006301">
    <property type="entry name" value="FlhA"/>
</dbReference>
<keyword evidence="3 7" id="KW-1003">Cell membrane</keyword>
<keyword evidence="7" id="KW-0813">Transport</keyword>
<dbReference type="InterPro" id="IPR001712">
    <property type="entry name" value="T3SS_FHIPEP"/>
</dbReference>
<protein>
    <recommendedName>
        <fullName evidence="7">Flagellar biosynthesis protein FlhA</fullName>
    </recommendedName>
</protein>
<evidence type="ECO:0000313" key="8">
    <source>
        <dbReference type="EMBL" id="AMO93921.1"/>
    </source>
</evidence>
<dbReference type="GO" id="GO:0009306">
    <property type="term" value="P:protein secretion"/>
    <property type="evidence" value="ECO:0007669"/>
    <property type="project" value="InterPro"/>
</dbReference>
<gene>
    <name evidence="7 8" type="primary">flhA</name>
    <name evidence="8" type="ORF">CFter6_1207</name>
</gene>
<keyword evidence="7" id="KW-0653">Protein transport</keyword>
<feature type="transmembrane region" description="Helical" evidence="7">
    <location>
        <begin position="6"/>
        <end position="39"/>
    </location>
</feature>
<dbReference type="InterPro" id="IPR042196">
    <property type="entry name" value="FHIPEP_4"/>
</dbReference>
<keyword evidence="7" id="KW-1006">Bacterial flagellum protein export</keyword>
<feature type="transmembrane region" description="Helical" evidence="7">
    <location>
        <begin position="189"/>
        <end position="210"/>
    </location>
</feature>
<dbReference type="NCBIfam" id="TIGR01398">
    <property type="entry name" value="FlhA"/>
    <property type="match status" value="1"/>
</dbReference>
<proteinExistence type="inferred from homology"/>
<name>A0A127P918_9BURK</name>
<keyword evidence="6 7" id="KW-0472">Membrane</keyword>
<dbReference type="AlphaFoldDB" id="A0A127P918"/>
<feature type="transmembrane region" description="Helical" evidence="7">
    <location>
        <begin position="96"/>
        <end position="119"/>
    </location>
</feature>
<dbReference type="InterPro" id="IPR025505">
    <property type="entry name" value="FHIPEP_CS"/>
</dbReference>
<evidence type="ECO:0000256" key="7">
    <source>
        <dbReference type="RuleBase" id="RU364093"/>
    </source>
</evidence>
<feature type="transmembrane region" description="Helical" evidence="7">
    <location>
        <begin position="230"/>
        <end position="252"/>
    </location>
</feature>
<comment type="caution">
    <text evidence="7">Lacks conserved residue(s) required for the propagation of feature annotation.</text>
</comment>
<dbReference type="Proteomes" id="UP000072421">
    <property type="component" value="Chromosome"/>
</dbReference>
<feature type="transmembrane region" description="Helical" evidence="7">
    <location>
        <begin position="51"/>
        <end position="76"/>
    </location>
</feature>
<dbReference type="PANTHER" id="PTHR30161:SF1">
    <property type="entry name" value="FLAGELLAR BIOSYNTHESIS PROTEIN FLHA-RELATED"/>
    <property type="match status" value="1"/>
</dbReference>
<dbReference type="PROSITE" id="PS00994">
    <property type="entry name" value="FHIPEP"/>
    <property type="match status" value="1"/>
</dbReference>
<organism evidence="8">
    <name type="scientific">Collimonas fungivorans</name>
    <dbReference type="NCBI Taxonomy" id="158899"/>
    <lineage>
        <taxon>Bacteria</taxon>
        <taxon>Pseudomonadati</taxon>
        <taxon>Pseudomonadota</taxon>
        <taxon>Betaproteobacteria</taxon>
        <taxon>Burkholderiales</taxon>
        <taxon>Oxalobacteraceae</taxon>
        <taxon>Collimonas</taxon>
    </lineage>
</organism>
<dbReference type="PANTHER" id="PTHR30161">
    <property type="entry name" value="FLAGELLAR EXPORT PROTEIN, MEMBRANE FLHA SUBUNIT-RELATED"/>
    <property type="match status" value="1"/>
</dbReference>
<comment type="similarity">
    <text evidence="2 7">Belongs to the FHIPEP (flagella/HR/invasion proteins export pore) family.</text>
</comment>